<evidence type="ECO:0000313" key="1">
    <source>
        <dbReference type="EMBL" id="CDS94818.1"/>
    </source>
</evidence>
<name>A0A069AP26_CLODI</name>
<accession>A0A069AP26</accession>
<sequence length="49" mass="5917">MIKLILMNINLAISSIHILTLNLTSIKYTYRNQLEYFIRYLPLINNQYQ</sequence>
<proteinExistence type="predicted"/>
<reference evidence="1" key="1">
    <citation type="submission" date="2014-07" db="EMBL/GenBank/DDBJ databases">
        <authorList>
            <person name="Monot Marc"/>
        </authorList>
    </citation>
    <scope>NUCLEOTIDE SEQUENCE</scope>
    <source>
        <strain evidence="1">7032989</strain>
    </source>
</reference>
<protein>
    <submittedName>
        <fullName evidence="1">Uncharacterized protein</fullName>
    </submittedName>
</protein>
<dbReference type="EMBL" id="LK932849">
    <property type="protein sequence ID" value="CDS94818.1"/>
    <property type="molecule type" value="Genomic_DNA"/>
</dbReference>
<organism evidence="1">
    <name type="scientific">Clostridioides difficile</name>
    <name type="common">Peptoclostridium difficile</name>
    <dbReference type="NCBI Taxonomy" id="1496"/>
    <lineage>
        <taxon>Bacteria</taxon>
        <taxon>Bacillati</taxon>
        <taxon>Bacillota</taxon>
        <taxon>Clostridia</taxon>
        <taxon>Peptostreptococcales</taxon>
        <taxon>Peptostreptococcaceae</taxon>
        <taxon>Clostridioides</taxon>
    </lineage>
</organism>
<gene>
    <name evidence="1" type="ORF">BN1095_20093</name>
</gene>
<dbReference type="AlphaFoldDB" id="A0A069AP26"/>